<name>A0A178ZKV6_9EURO</name>
<evidence type="ECO:0000313" key="2">
    <source>
        <dbReference type="Proteomes" id="UP000078343"/>
    </source>
</evidence>
<gene>
    <name evidence="1" type="ORF">AYL99_04845</name>
</gene>
<accession>A0A178ZKV6</accession>
<dbReference type="Gene3D" id="2.170.270.10">
    <property type="entry name" value="SET domain"/>
    <property type="match status" value="1"/>
</dbReference>
<dbReference type="STRING" id="1367422.A0A178ZKV6"/>
<dbReference type="Proteomes" id="UP000078343">
    <property type="component" value="Unassembled WGS sequence"/>
</dbReference>
<dbReference type="RefSeq" id="XP_018693210.1">
    <property type="nucleotide sequence ID" value="XM_018836357.1"/>
</dbReference>
<evidence type="ECO:0008006" key="3">
    <source>
        <dbReference type="Google" id="ProtNLM"/>
    </source>
</evidence>
<dbReference type="OrthoDB" id="5792673at2759"/>
<dbReference type="SUPFAM" id="SSF82199">
    <property type="entry name" value="SET domain"/>
    <property type="match status" value="1"/>
</dbReference>
<organism evidence="1 2">
    <name type="scientific">Fonsecaea erecta</name>
    <dbReference type="NCBI Taxonomy" id="1367422"/>
    <lineage>
        <taxon>Eukaryota</taxon>
        <taxon>Fungi</taxon>
        <taxon>Dikarya</taxon>
        <taxon>Ascomycota</taxon>
        <taxon>Pezizomycotina</taxon>
        <taxon>Eurotiomycetes</taxon>
        <taxon>Chaetothyriomycetidae</taxon>
        <taxon>Chaetothyriales</taxon>
        <taxon>Herpotrichiellaceae</taxon>
        <taxon>Fonsecaea</taxon>
    </lineage>
</organism>
<comment type="caution">
    <text evidence="1">The sequence shown here is derived from an EMBL/GenBank/DDBJ whole genome shotgun (WGS) entry which is preliminary data.</text>
</comment>
<sequence>MAFDEDGRKKSSGLLQTSTLPPSSLPIIPAASALTSPCPLVQIKPITDPSHPAYTQHGLFATRALAPSSFVVLYLGCLHYSSSSSSDPASDYDLSLDRELDLAIDAARCGNEARFINDYRAGVRPEGPNAEFRDCWIERRVSGGSTAWERRIGVFVLSPGKAGRAGKDGGRRARGIAKGEEIVVSYGKGFWKARQCEGMGQSESKDKVKEGG</sequence>
<dbReference type="InterPro" id="IPR046341">
    <property type="entry name" value="SET_dom_sf"/>
</dbReference>
<protein>
    <recommendedName>
        <fullName evidence="3">SET domain-containing protein</fullName>
    </recommendedName>
</protein>
<reference evidence="1 2" key="1">
    <citation type="submission" date="2016-04" db="EMBL/GenBank/DDBJ databases">
        <title>Draft genome of Fonsecaea erecta CBS 125763.</title>
        <authorList>
            <person name="Weiss V.A."/>
            <person name="Vicente V.A."/>
            <person name="Raittz R.T."/>
            <person name="Moreno L.F."/>
            <person name="De Souza E.M."/>
            <person name="Pedrosa F.O."/>
            <person name="Steffens M.B."/>
            <person name="Faoro H."/>
            <person name="Tadra-Sfeir M.Z."/>
            <person name="Najafzadeh M.J."/>
            <person name="Felipe M.S."/>
            <person name="Teixeira M."/>
            <person name="Sun J."/>
            <person name="Xi L."/>
            <person name="Gomes R."/>
            <person name="De Azevedo C.M."/>
            <person name="Salgado C.G."/>
            <person name="Da Silva M.B."/>
            <person name="Nascimento M.F."/>
            <person name="Queiroz-Telles F."/>
            <person name="Attili D.S."/>
            <person name="Gorbushina A."/>
        </authorList>
    </citation>
    <scope>NUCLEOTIDE SEQUENCE [LARGE SCALE GENOMIC DNA]</scope>
    <source>
        <strain evidence="1 2">CBS 125763</strain>
    </source>
</reference>
<dbReference type="EMBL" id="LVYI01000004">
    <property type="protein sequence ID" value="OAP59843.1"/>
    <property type="molecule type" value="Genomic_DNA"/>
</dbReference>
<keyword evidence="2" id="KW-1185">Reference proteome</keyword>
<dbReference type="AlphaFoldDB" id="A0A178ZKV6"/>
<evidence type="ECO:0000313" key="1">
    <source>
        <dbReference type="EMBL" id="OAP59843.1"/>
    </source>
</evidence>
<dbReference type="GeneID" id="30009013"/>
<proteinExistence type="predicted"/>